<keyword evidence="5" id="KW-1185">Reference proteome</keyword>
<feature type="domain" description="Amine oxidase" evidence="3">
    <location>
        <begin position="6"/>
        <end position="129"/>
    </location>
</feature>
<dbReference type="GO" id="GO:0016491">
    <property type="term" value="F:oxidoreductase activity"/>
    <property type="evidence" value="ECO:0007669"/>
    <property type="project" value="UniProtKB-KW"/>
</dbReference>
<evidence type="ECO:0000313" key="5">
    <source>
        <dbReference type="Proteomes" id="UP000027361"/>
    </source>
</evidence>
<dbReference type="GeneID" id="25261710"/>
<dbReference type="EMBL" id="JMSN01000067">
    <property type="protein sequence ID" value="KDN42733.1"/>
    <property type="molecule type" value="Genomic_DNA"/>
</dbReference>
<dbReference type="AlphaFoldDB" id="A0A066VR35"/>
<evidence type="ECO:0000259" key="3">
    <source>
        <dbReference type="Pfam" id="PF01593"/>
    </source>
</evidence>
<evidence type="ECO:0000256" key="2">
    <source>
        <dbReference type="ARBA" id="ARBA00023002"/>
    </source>
</evidence>
<evidence type="ECO:0000313" key="4">
    <source>
        <dbReference type="EMBL" id="KDN42733.1"/>
    </source>
</evidence>
<dbReference type="PANTHER" id="PTHR10742:SF386">
    <property type="entry name" value="LYSINE-SPECIFIC HISTONE DEMETHYLASE 1A"/>
    <property type="match status" value="1"/>
</dbReference>
<dbReference type="PANTHER" id="PTHR10742">
    <property type="entry name" value="FLAVIN MONOAMINE OXIDASE"/>
    <property type="match status" value="1"/>
</dbReference>
<comment type="caution">
    <text evidence="4">The sequence shown here is derived from an EMBL/GenBank/DDBJ whole genome shotgun (WGS) entry which is preliminary data.</text>
</comment>
<dbReference type="GO" id="GO:0006338">
    <property type="term" value="P:chromatin remodeling"/>
    <property type="evidence" value="ECO:0007669"/>
    <property type="project" value="TreeGrafter"/>
</dbReference>
<dbReference type="RefSeq" id="XP_013242157.1">
    <property type="nucleotide sequence ID" value="XM_013386703.1"/>
</dbReference>
<dbReference type="Pfam" id="PF01593">
    <property type="entry name" value="Amino_oxidase"/>
    <property type="match status" value="1"/>
</dbReference>
<dbReference type="HOGENOM" id="CLU_1950299_0_0_1"/>
<protein>
    <recommendedName>
        <fullName evidence="3">Amine oxidase domain-containing protein</fullName>
    </recommendedName>
</protein>
<sequence length="129" mass="14583">MTNVRHLVIHQYGGEDAVVTHGCRQLIDWTWRQAEKEGAELILDSKVTQIARQNDDDDSPFAVQAVSLQGDQMKFHSDFVICSLPLGVLQKEAPAFKPPLPLRKQGAIERLGFGLLNKIVLTYSSPWWR</sequence>
<keyword evidence="2" id="KW-0560">Oxidoreductase</keyword>
<dbReference type="InterPro" id="IPR036188">
    <property type="entry name" value="FAD/NAD-bd_sf"/>
</dbReference>
<organism evidence="4 5">
    <name type="scientific">Tilletiaria anomala (strain ATCC 24038 / CBS 436.72 / UBC 951)</name>
    <dbReference type="NCBI Taxonomy" id="1037660"/>
    <lineage>
        <taxon>Eukaryota</taxon>
        <taxon>Fungi</taxon>
        <taxon>Dikarya</taxon>
        <taxon>Basidiomycota</taxon>
        <taxon>Ustilaginomycotina</taxon>
        <taxon>Exobasidiomycetes</taxon>
        <taxon>Georgefischeriales</taxon>
        <taxon>Tilletiariaceae</taxon>
        <taxon>Tilletiaria</taxon>
    </lineage>
</organism>
<dbReference type="Proteomes" id="UP000027361">
    <property type="component" value="Unassembled WGS sequence"/>
</dbReference>
<dbReference type="Gene3D" id="3.50.50.60">
    <property type="entry name" value="FAD/NAD(P)-binding domain"/>
    <property type="match status" value="1"/>
</dbReference>
<dbReference type="InterPro" id="IPR002937">
    <property type="entry name" value="Amino_oxidase"/>
</dbReference>
<dbReference type="SUPFAM" id="SSF51905">
    <property type="entry name" value="FAD/NAD(P)-binding domain"/>
    <property type="match status" value="1"/>
</dbReference>
<proteinExistence type="inferred from homology"/>
<dbReference type="OrthoDB" id="5046242at2759"/>
<dbReference type="GO" id="GO:0050660">
    <property type="term" value="F:flavin adenine dinucleotide binding"/>
    <property type="evidence" value="ECO:0007669"/>
    <property type="project" value="TreeGrafter"/>
</dbReference>
<dbReference type="GO" id="GO:0003682">
    <property type="term" value="F:chromatin binding"/>
    <property type="evidence" value="ECO:0007669"/>
    <property type="project" value="TreeGrafter"/>
</dbReference>
<evidence type="ECO:0000256" key="1">
    <source>
        <dbReference type="ARBA" id="ARBA00005995"/>
    </source>
</evidence>
<dbReference type="InterPro" id="IPR050281">
    <property type="entry name" value="Flavin_monoamine_oxidase"/>
</dbReference>
<accession>A0A066VR35</accession>
<dbReference type="InParanoid" id="A0A066VR35"/>
<gene>
    <name evidence="4" type="ORF">K437DRAFT_157937</name>
</gene>
<dbReference type="STRING" id="1037660.A0A066VR35"/>
<reference evidence="4 5" key="1">
    <citation type="submission" date="2014-05" db="EMBL/GenBank/DDBJ databases">
        <title>Draft genome sequence of a rare smut relative, Tilletiaria anomala UBC 951.</title>
        <authorList>
            <consortium name="DOE Joint Genome Institute"/>
            <person name="Toome M."/>
            <person name="Kuo A."/>
            <person name="Henrissat B."/>
            <person name="Lipzen A."/>
            <person name="Tritt A."/>
            <person name="Yoshinaga Y."/>
            <person name="Zane M."/>
            <person name="Barry K."/>
            <person name="Grigoriev I.V."/>
            <person name="Spatafora J.W."/>
            <person name="Aimea M.C."/>
        </authorList>
    </citation>
    <scope>NUCLEOTIDE SEQUENCE [LARGE SCALE GENOMIC DNA]</scope>
    <source>
        <strain evidence="4 5">UBC 951</strain>
    </source>
</reference>
<comment type="similarity">
    <text evidence="1">Belongs to the flavin monoamine oxidase family.</text>
</comment>
<name>A0A066VR35_TILAU</name>